<evidence type="ECO:0000256" key="2">
    <source>
        <dbReference type="SAM" id="SignalP"/>
    </source>
</evidence>
<feature type="region of interest" description="Disordered" evidence="1">
    <location>
        <begin position="57"/>
        <end position="102"/>
    </location>
</feature>
<dbReference type="STRING" id="767770.A0A1L9N3P7"/>
<keyword evidence="4" id="KW-1185">Reference proteome</keyword>
<dbReference type="EMBL" id="KV878203">
    <property type="protein sequence ID" value="OJI83851.1"/>
    <property type="molecule type" value="Genomic_DNA"/>
</dbReference>
<gene>
    <name evidence="3" type="ORF">ASPTUDRAFT_146872</name>
</gene>
<feature type="signal peptide" evidence="2">
    <location>
        <begin position="1"/>
        <end position="17"/>
    </location>
</feature>
<accession>A0A1L9N3P7</accession>
<proteinExistence type="predicted"/>
<organism evidence="3 4">
    <name type="scientific">Aspergillus tubingensis (strain CBS 134.48)</name>
    <dbReference type="NCBI Taxonomy" id="767770"/>
    <lineage>
        <taxon>Eukaryota</taxon>
        <taxon>Fungi</taxon>
        <taxon>Dikarya</taxon>
        <taxon>Ascomycota</taxon>
        <taxon>Pezizomycotina</taxon>
        <taxon>Eurotiomycetes</taxon>
        <taxon>Eurotiomycetidae</taxon>
        <taxon>Eurotiales</taxon>
        <taxon>Aspergillaceae</taxon>
        <taxon>Aspergillus</taxon>
        <taxon>Aspergillus subgen. Circumdati</taxon>
    </lineage>
</organism>
<reference evidence="4" key="1">
    <citation type="journal article" date="2017" name="Genome Biol.">
        <title>Comparative genomics reveals high biological diversity and specific adaptations in the industrially and medically important fungal genus Aspergillus.</title>
        <authorList>
            <person name="de Vries R.P."/>
            <person name="Riley R."/>
            <person name="Wiebenga A."/>
            <person name="Aguilar-Osorio G."/>
            <person name="Amillis S."/>
            <person name="Uchima C.A."/>
            <person name="Anderluh G."/>
            <person name="Asadollahi M."/>
            <person name="Askin M."/>
            <person name="Barry K."/>
            <person name="Battaglia E."/>
            <person name="Bayram O."/>
            <person name="Benocci T."/>
            <person name="Braus-Stromeyer S.A."/>
            <person name="Caldana C."/>
            <person name="Canovas D."/>
            <person name="Cerqueira G.C."/>
            <person name="Chen F."/>
            <person name="Chen W."/>
            <person name="Choi C."/>
            <person name="Clum A."/>
            <person name="Dos Santos R.A."/>
            <person name="Damasio A.R."/>
            <person name="Diallinas G."/>
            <person name="Emri T."/>
            <person name="Fekete E."/>
            <person name="Flipphi M."/>
            <person name="Freyberg S."/>
            <person name="Gallo A."/>
            <person name="Gournas C."/>
            <person name="Habgood R."/>
            <person name="Hainaut M."/>
            <person name="Harispe M.L."/>
            <person name="Henrissat B."/>
            <person name="Hilden K.S."/>
            <person name="Hope R."/>
            <person name="Hossain A."/>
            <person name="Karabika E."/>
            <person name="Karaffa L."/>
            <person name="Karanyi Z."/>
            <person name="Krasevec N."/>
            <person name="Kuo A."/>
            <person name="Kusch H."/>
            <person name="LaButti K."/>
            <person name="Lagendijk E.L."/>
            <person name="Lapidus A."/>
            <person name="Levasseur A."/>
            <person name="Lindquist E."/>
            <person name="Lipzen A."/>
            <person name="Logrieco A.F."/>
            <person name="MacCabe A."/>
            <person name="Maekelae M.R."/>
            <person name="Malavazi I."/>
            <person name="Melin P."/>
            <person name="Meyer V."/>
            <person name="Mielnichuk N."/>
            <person name="Miskei M."/>
            <person name="Molnar A.P."/>
            <person name="Mule G."/>
            <person name="Ngan C.Y."/>
            <person name="Orejas M."/>
            <person name="Orosz E."/>
            <person name="Ouedraogo J.P."/>
            <person name="Overkamp K.M."/>
            <person name="Park H.-S."/>
            <person name="Perrone G."/>
            <person name="Piumi F."/>
            <person name="Punt P.J."/>
            <person name="Ram A.F."/>
            <person name="Ramon A."/>
            <person name="Rauscher S."/>
            <person name="Record E."/>
            <person name="Riano-Pachon D.M."/>
            <person name="Robert V."/>
            <person name="Roehrig J."/>
            <person name="Ruller R."/>
            <person name="Salamov A."/>
            <person name="Salih N.S."/>
            <person name="Samson R.A."/>
            <person name="Sandor E."/>
            <person name="Sanguinetti M."/>
            <person name="Schuetze T."/>
            <person name="Sepcic K."/>
            <person name="Shelest E."/>
            <person name="Sherlock G."/>
            <person name="Sophianopoulou V."/>
            <person name="Squina F.M."/>
            <person name="Sun H."/>
            <person name="Susca A."/>
            <person name="Todd R.B."/>
            <person name="Tsang A."/>
            <person name="Unkles S.E."/>
            <person name="van de Wiele N."/>
            <person name="van Rossen-Uffink D."/>
            <person name="Oliveira J.V."/>
            <person name="Vesth T.C."/>
            <person name="Visser J."/>
            <person name="Yu J.-H."/>
            <person name="Zhou M."/>
            <person name="Andersen M.R."/>
            <person name="Archer D.B."/>
            <person name="Baker S.E."/>
            <person name="Benoit I."/>
            <person name="Brakhage A.A."/>
            <person name="Braus G.H."/>
            <person name="Fischer R."/>
            <person name="Frisvad J.C."/>
            <person name="Goldman G.H."/>
            <person name="Houbraken J."/>
            <person name="Oakley B."/>
            <person name="Pocsi I."/>
            <person name="Scazzocchio C."/>
            <person name="Seiboth B."/>
            <person name="vanKuyk P.A."/>
            <person name="Wortman J."/>
            <person name="Dyer P.S."/>
            <person name="Grigoriev I.V."/>
        </authorList>
    </citation>
    <scope>NUCLEOTIDE SEQUENCE [LARGE SCALE GENOMIC DNA]</scope>
    <source>
        <strain evidence="4">CBS 134.48</strain>
    </source>
</reference>
<evidence type="ECO:0000313" key="3">
    <source>
        <dbReference type="EMBL" id="OJI83851.1"/>
    </source>
</evidence>
<sequence length="102" mass="10672">MKLTSSCLIVLAVGVRSLSFSNFSIFSSSHLRTLFHITPVAATMSAPRVGRAALKKAKLPASASASKPAPRFPVADGTGPKTLPKRANQHLKDLPSTPPPAP</sequence>
<feature type="non-terminal residue" evidence="3">
    <location>
        <position position="102"/>
    </location>
</feature>
<keyword evidence="2" id="KW-0732">Signal</keyword>
<evidence type="ECO:0000313" key="4">
    <source>
        <dbReference type="Proteomes" id="UP000184304"/>
    </source>
</evidence>
<feature type="chain" id="PRO_5012182908" evidence="2">
    <location>
        <begin position="18"/>
        <end position="102"/>
    </location>
</feature>
<protein>
    <submittedName>
        <fullName evidence="3">Uncharacterized protein</fullName>
    </submittedName>
</protein>
<feature type="compositionally biased region" description="Low complexity" evidence="1">
    <location>
        <begin position="59"/>
        <end position="69"/>
    </location>
</feature>
<evidence type="ECO:0000256" key="1">
    <source>
        <dbReference type="SAM" id="MobiDB-lite"/>
    </source>
</evidence>
<name>A0A1L9N3P7_ASPTC</name>
<dbReference type="AlphaFoldDB" id="A0A1L9N3P7"/>
<dbReference type="VEuPathDB" id="FungiDB:ASPTUDRAFT_146872"/>
<dbReference type="Proteomes" id="UP000184304">
    <property type="component" value="Unassembled WGS sequence"/>
</dbReference>